<evidence type="ECO:0000313" key="3">
    <source>
        <dbReference type="Proteomes" id="UP001172101"/>
    </source>
</evidence>
<evidence type="ECO:0000256" key="1">
    <source>
        <dbReference type="SAM" id="SignalP"/>
    </source>
</evidence>
<keyword evidence="1" id="KW-0732">Signal</keyword>
<dbReference type="AlphaFoldDB" id="A0AA39ZQV1"/>
<evidence type="ECO:0008006" key="4">
    <source>
        <dbReference type="Google" id="ProtNLM"/>
    </source>
</evidence>
<organism evidence="2 3">
    <name type="scientific">Lasiosphaeria miniovina</name>
    <dbReference type="NCBI Taxonomy" id="1954250"/>
    <lineage>
        <taxon>Eukaryota</taxon>
        <taxon>Fungi</taxon>
        <taxon>Dikarya</taxon>
        <taxon>Ascomycota</taxon>
        <taxon>Pezizomycotina</taxon>
        <taxon>Sordariomycetes</taxon>
        <taxon>Sordariomycetidae</taxon>
        <taxon>Sordariales</taxon>
        <taxon>Lasiosphaeriaceae</taxon>
        <taxon>Lasiosphaeria</taxon>
    </lineage>
</organism>
<reference evidence="2" key="1">
    <citation type="submission" date="2023-06" db="EMBL/GenBank/DDBJ databases">
        <title>Genome-scale phylogeny and comparative genomics of the fungal order Sordariales.</title>
        <authorList>
            <consortium name="Lawrence Berkeley National Laboratory"/>
            <person name="Hensen N."/>
            <person name="Bonometti L."/>
            <person name="Westerberg I."/>
            <person name="Brannstrom I.O."/>
            <person name="Guillou S."/>
            <person name="Cros-Aarteil S."/>
            <person name="Calhoun S."/>
            <person name="Haridas S."/>
            <person name="Kuo A."/>
            <person name="Mondo S."/>
            <person name="Pangilinan J."/>
            <person name="Riley R."/>
            <person name="LaButti K."/>
            <person name="Andreopoulos B."/>
            <person name="Lipzen A."/>
            <person name="Chen C."/>
            <person name="Yanf M."/>
            <person name="Daum C."/>
            <person name="Ng V."/>
            <person name="Clum A."/>
            <person name="Steindorff A."/>
            <person name="Ohm R."/>
            <person name="Martin F."/>
            <person name="Silar P."/>
            <person name="Natvig D."/>
            <person name="Lalanne C."/>
            <person name="Gautier V."/>
            <person name="Ament-velasquez S.L."/>
            <person name="Kruys A."/>
            <person name="Hutchinson M.I."/>
            <person name="Powell A.J."/>
            <person name="Barry K."/>
            <person name="Miller A.N."/>
            <person name="Grigoriev I.V."/>
            <person name="Debuchy R."/>
            <person name="Gladieux P."/>
            <person name="Thoren M.H."/>
            <person name="Johannesson H."/>
        </authorList>
    </citation>
    <scope>NUCLEOTIDE SEQUENCE</scope>
    <source>
        <strain evidence="2">SMH2392-1A</strain>
    </source>
</reference>
<dbReference type="RefSeq" id="XP_060289689.1">
    <property type="nucleotide sequence ID" value="XM_060435561.1"/>
</dbReference>
<sequence length="97" mass="10676">MAALKTILFILVRCLSIDVDTFADGSPPSHSPFHSHSPSHTHTLSRSTAFIFLSALSFAWFGRSNGYSTTWEKLVVSHMAHPRTDRQKHDGAAGRPA</sequence>
<feature type="chain" id="PRO_5041385244" description="Secreted protein" evidence="1">
    <location>
        <begin position="17"/>
        <end position="97"/>
    </location>
</feature>
<accession>A0AA39ZQV1</accession>
<dbReference type="EMBL" id="JAUIRO010000009">
    <property type="protein sequence ID" value="KAK0702025.1"/>
    <property type="molecule type" value="Genomic_DNA"/>
</dbReference>
<evidence type="ECO:0000313" key="2">
    <source>
        <dbReference type="EMBL" id="KAK0702025.1"/>
    </source>
</evidence>
<feature type="signal peptide" evidence="1">
    <location>
        <begin position="1"/>
        <end position="16"/>
    </location>
</feature>
<dbReference type="GeneID" id="85318831"/>
<protein>
    <recommendedName>
        <fullName evidence="4">Secreted protein</fullName>
    </recommendedName>
</protein>
<gene>
    <name evidence="2" type="ORF">B0T26DRAFT_539034</name>
</gene>
<name>A0AA39ZQV1_9PEZI</name>
<proteinExistence type="predicted"/>
<comment type="caution">
    <text evidence="2">The sequence shown here is derived from an EMBL/GenBank/DDBJ whole genome shotgun (WGS) entry which is preliminary data.</text>
</comment>
<keyword evidence="3" id="KW-1185">Reference proteome</keyword>
<dbReference type="Proteomes" id="UP001172101">
    <property type="component" value="Unassembled WGS sequence"/>
</dbReference>